<reference evidence="1" key="1">
    <citation type="submission" date="2014-09" db="EMBL/GenBank/DDBJ databases">
        <authorList>
            <person name="Magalhaes I.L.F."/>
            <person name="Oliveira U."/>
            <person name="Santos F.R."/>
            <person name="Vidigal T.H.D.A."/>
            <person name="Brescovit A.D."/>
            <person name="Santos A.J."/>
        </authorList>
    </citation>
    <scope>NUCLEOTIDE SEQUENCE</scope>
    <source>
        <tissue evidence="1">Shoot tissue taken approximately 20 cm above the soil surface</tissue>
    </source>
</reference>
<protein>
    <submittedName>
        <fullName evidence="1">Uncharacterized protein</fullName>
    </submittedName>
</protein>
<evidence type="ECO:0000313" key="1">
    <source>
        <dbReference type="EMBL" id="JAE13502.1"/>
    </source>
</evidence>
<dbReference type="EMBL" id="GBRH01184394">
    <property type="protein sequence ID" value="JAE13502.1"/>
    <property type="molecule type" value="Transcribed_RNA"/>
</dbReference>
<organism evidence="1">
    <name type="scientific">Arundo donax</name>
    <name type="common">Giant reed</name>
    <name type="synonym">Donax arundinaceus</name>
    <dbReference type="NCBI Taxonomy" id="35708"/>
    <lineage>
        <taxon>Eukaryota</taxon>
        <taxon>Viridiplantae</taxon>
        <taxon>Streptophyta</taxon>
        <taxon>Embryophyta</taxon>
        <taxon>Tracheophyta</taxon>
        <taxon>Spermatophyta</taxon>
        <taxon>Magnoliopsida</taxon>
        <taxon>Liliopsida</taxon>
        <taxon>Poales</taxon>
        <taxon>Poaceae</taxon>
        <taxon>PACMAD clade</taxon>
        <taxon>Arundinoideae</taxon>
        <taxon>Arundineae</taxon>
        <taxon>Arundo</taxon>
    </lineage>
</organism>
<name>A0A0A9FMC0_ARUDO</name>
<reference evidence="1" key="2">
    <citation type="journal article" date="2015" name="Data Brief">
        <title>Shoot transcriptome of the giant reed, Arundo donax.</title>
        <authorList>
            <person name="Barrero R.A."/>
            <person name="Guerrero F.D."/>
            <person name="Moolhuijzen P."/>
            <person name="Goolsby J.A."/>
            <person name="Tidwell J."/>
            <person name="Bellgard S.E."/>
            <person name="Bellgard M.I."/>
        </authorList>
    </citation>
    <scope>NUCLEOTIDE SEQUENCE</scope>
    <source>
        <tissue evidence="1">Shoot tissue taken approximately 20 cm above the soil surface</tissue>
    </source>
</reference>
<accession>A0A0A9FMC0</accession>
<dbReference type="AlphaFoldDB" id="A0A0A9FMC0"/>
<proteinExistence type="predicted"/>
<sequence>MLHHLSGEVPKLVVFRQLIHVHEHKHSFKCCRFNVPNGYGWRCGVCHAAKDLCFEDRRLGSKHSTVCWDRLPVHDERNICSDIAVKQETKMAAYVGGWHHNGVVTQNYDITQKRDPAVCDVD</sequence>